<dbReference type="Proteomes" id="UP000679779">
    <property type="component" value="Unassembled WGS sequence"/>
</dbReference>
<proteinExistence type="predicted"/>
<evidence type="ECO:0000313" key="3">
    <source>
        <dbReference type="Proteomes" id="UP000679779"/>
    </source>
</evidence>
<protein>
    <submittedName>
        <fullName evidence="2">Uncharacterized protein</fullName>
    </submittedName>
</protein>
<dbReference type="AlphaFoldDB" id="A0A919XF62"/>
<gene>
    <name evidence="2" type="ORF">J2TS6_06060</name>
</gene>
<name>A0A919XF62_9BACL</name>
<reference evidence="2" key="1">
    <citation type="submission" date="2021-03" db="EMBL/GenBank/DDBJ databases">
        <title>Antimicrobial resistance genes in bacteria isolated from Japanese honey, and their potential for conferring macrolide and lincosamide resistance in the American foulbrood pathogen Paenibacillus larvae.</title>
        <authorList>
            <person name="Okamoto M."/>
            <person name="Kumagai M."/>
            <person name="Kanamori H."/>
            <person name="Takamatsu D."/>
        </authorList>
    </citation>
    <scope>NUCLEOTIDE SEQUENCE</scope>
    <source>
        <strain evidence="2">J2TS6</strain>
    </source>
</reference>
<evidence type="ECO:0000256" key="1">
    <source>
        <dbReference type="SAM" id="MobiDB-lite"/>
    </source>
</evidence>
<sequence length="60" mass="6721">MPGSINKYKVRYFFGKNRREAPFPLRGAGIRAFAASLRSNDNGSTPFGRRLHATHTESLP</sequence>
<organism evidence="2 3">
    <name type="scientific">Paenibacillus albilobatus</name>
    <dbReference type="NCBI Taxonomy" id="2716884"/>
    <lineage>
        <taxon>Bacteria</taxon>
        <taxon>Bacillati</taxon>
        <taxon>Bacillota</taxon>
        <taxon>Bacilli</taxon>
        <taxon>Bacillales</taxon>
        <taxon>Paenibacillaceae</taxon>
        <taxon>Paenibacillus</taxon>
    </lineage>
</organism>
<feature type="region of interest" description="Disordered" evidence="1">
    <location>
        <begin position="39"/>
        <end position="60"/>
    </location>
</feature>
<evidence type="ECO:0000313" key="2">
    <source>
        <dbReference type="EMBL" id="GIO29465.1"/>
    </source>
</evidence>
<keyword evidence="3" id="KW-1185">Reference proteome</keyword>
<accession>A0A919XF62</accession>
<dbReference type="EMBL" id="BORQ01000001">
    <property type="protein sequence ID" value="GIO29465.1"/>
    <property type="molecule type" value="Genomic_DNA"/>
</dbReference>
<comment type="caution">
    <text evidence="2">The sequence shown here is derived from an EMBL/GenBank/DDBJ whole genome shotgun (WGS) entry which is preliminary data.</text>
</comment>